<proteinExistence type="predicted"/>
<dbReference type="EMBL" id="SPQQ01000005">
    <property type="protein sequence ID" value="TGE37156.1"/>
    <property type="molecule type" value="Genomic_DNA"/>
</dbReference>
<reference evidence="1 2" key="1">
    <citation type="submission" date="2019-03" db="EMBL/GenBank/DDBJ databases">
        <title>Draft Genome Sequence of Desulfosporosinus fructosivorans Strain 63.6F, Isolated from Marine Sediment in the Baltic Sea.</title>
        <authorList>
            <person name="Hausmann B."/>
            <person name="Vandieken V."/>
            <person name="Pjevac P."/>
            <person name="Schreck K."/>
            <person name="Herbold C.W."/>
            <person name="Loy A."/>
        </authorList>
    </citation>
    <scope>NUCLEOTIDE SEQUENCE [LARGE SCALE GENOMIC DNA]</scope>
    <source>
        <strain evidence="1 2">63.6F</strain>
    </source>
</reference>
<dbReference type="PANTHER" id="PTHR10151:SF120">
    <property type="entry name" value="BIS(5'-ADENOSYL)-TRIPHOSPHATASE"/>
    <property type="match status" value="1"/>
</dbReference>
<dbReference type="AlphaFoldDB" id="A0A4Z0R668"/>
<name>A0A4Z0R668_9FIRM</name>
<dbReference type="Gene3D" id="3.40.720.10">
    <property type="entry name" value="Alkaline Phosphatase, subunit A"/>
    <property type="match status" value="1"/>
</dbReference>
<evidence type="ECO:0000313" key="2">
    <source>
        <dbReference type="Proteomes" id="UP000298460"/>
    </source>
</evidence>
<protein>
    <submittedName>
        <fullName evidence="1">Phosphodiesterase</fullName>
    </submittedName>
</protein>
<dbReference type="Gene3D" id="3.30.1360.110">
    <property type="entry name" value="Domain 2, Phosphonoacetate Hydrolase"/>
    <property type="match status" value="1"/>
</dbReference>
<dbReference type="Proteomes" id="UP000298460">
    <property type="component" value="Unassembled WGS sequence"/>
</dbReference>
<sequence>MGKILLIVIDGCALDYLSDETTPNMMRLGKDGFFKTVKSAIPSVTNVNHATILTGSFPEEHGVAGNYFYNPQTGEQAFIEGPGHLKKETILDVYAAQGKSTAILSVKGKVVHVFGSPVETKISVQEPDENLLKRLNLDNPPAVSALAANDWVFNACFNLIQQDDPDFVYCTTNDYMMHNFAPDTQQAKTHMAKIDEWIGKIYDVNHEREIYITADHGMNRKDHLVNMQIKLDAAGFNTVCLLPIKDRYLENHIYQEGGTLYIYSNEPAKNEDLAEYLRTLPFVEKVYDRTEAAKELHLPVDKIGDYVILADSTTVFAETENEDKYIKVRTHGSLHEQTIPLISVNARRDADTYQYSRDIVKFILEDEKIK</sequence>
<comment type="caution">
    <text evidence="1">The sequence shown here is derived from an EMBL/GenBank/DDBJ whole genome shotgun (WGS) entry which is preliminary data.</text>
</comment>
<accession>A0A4Z0R668</accession>
<dbReference type="PANTHER" id="PTHR10151">
    <property type="entry name" value="ECTONUCLEOTIDE PYROPHOSPHATASE/PHOSPHODIESTERASE"/>
    <property type="match status" value="1"/>
</dbReference>
<dbReference type="Pfam" id="PF01663">
    <property type="entry name" value="Phosphodiest"/>
    <property type="match status" value="1"/>
</dbReference>
<dbReference type="RefSeq" id="WP_135548059.1">
    <property type="nucleotide sequence ID" value="NZ_SPQQ01000005.1"/>
</dbReference>
<dbReference type="SUPFAM" id="SSF53649">
    <property type="entry name" value="Alkaline phosphatase-like"/>
    <property type="match status" value="1"/>
</dbReference>
<dbReference type="InterPro" id="IPR023116">
    <property type="entry name" value="Phosphonoacetate_hydro_insert"/>
</dbReference>
<keyword evidence="2" id="KW-1185">Reference proteome</keyword>
<organism evidence="1 2">
    <name type="scientific">Desulfosporosinus fructosivorans</name>
    <dbReference type="NCBI Taxonomy" id="2018669"/>
    <lineage>
        <taxon>Bacteria</taxon>
        <taxon>Bacillati</taxon>
        <taxon>Bacillota</taxon>
        <taxon>Clostridia</taxon>
        <taxon>Eubacteriales</taxon>
        <taxon>Desulfitobacteriaceae</taxon>
        <taxon>Desulfosporosinus</taxon>
    </lineage>
</organism>
<gene>
    <name evidence="1" type="ORF">E4K67_14835</name>
</gene>
<dbReference type="GO" id="GO:0016787">
    <property type="term" value="F:hydrolase activity"/>
    <property type="evidence" value="ECO:0007669"/>
    <property type="project" value="UniProtKB-ARBA"/>
</dbReference>
<dbReference type="OrthoDB" id="8580666at2"/>
<dbReference type="InterPro" id="IPR017850">
    <property type="entry name" value="Alkaline_phosphatase_core_sf"/>
</dbReference>
<dbReference type="InterPro" id="IPR002591">
    <property type="entry name" value="Phosphodiest/P_Trfase"/>
</dbReference>
<evidence type="ECO:0000313" key="1">
    <source>
        <dbReference type="EMBL" id="TGE37156.1"/>
    </source>
</evidence>